<dbReference type="InterPro" id="IPR006575">
    <property type="entry name" value="RWD_dom"/>
</dbReference>
<dbReference type="InterPro" id="IPR017359">
    <property type="entry name" value="Phi-like"/>
</dbReference>
<organism evidence="3">
    <name type="scientific">Mesocestoides corti</name>
    <name type="common">Flatworm</name>
    <dbReference type="NCBI Taxonomy" id="53468"/>
    <lineage>
        <taxon>Eukaryota</taxon>
        <taxon>Metazoa</taxon>
        <taxon>Spiralia</taxon>
        <taxon>Lophotrochozoa</taxon>
        <taxon>Platyhelminthes</taxon>
        <taxon>Cestoda</taxon>
        <taxon>Eucestoda</taxon>
        <taxon>Cyclophyllidea</taxon>
        <taxon>Mesocestoididae</taxon>
        <taxon>Mesocestoides</taxon>
    </lineage>
</organism>
<dbReference type="WBParaSite" id="MCU_006179-RC">
    <property type="protein sequence ID" value="MCU_006179-RC"/>
    <property type="gene ID" value="MCU_006179"/>
</dbReference>
<dbReference type="CDD" id="cd24163">
    <property type="entry name" value="RWDD2_C"/>
    <property type="match status" value="1"/>
</dbReference>
<evidence type="ECO:0000313" key="2">
    <source>
        <dbReference type="WBParaSite" id="MCU_006179-RA"/>
    </source>
</evidence>
<dbReference type="Pfam" id="PF05773">
    <property type="entry name" value="RWD"/>
    <property type="match status" value="1"/>
</dbReference>
<proteinExistence type="predicted"/>
<dbReference type="SUPFAM" id="SSF54495">
    <property type="entry name" value="UBC-like"/>
    <property type="match status" value="1"/>
</dbReference>
<accession>A0A5K3F8C3</accession>
<dbReference type="AlphaFoldDB" id="A0A5K3F8C3"/>
<dbReference type="WBParaSite" id="MCU_006179-RA">
    <property type="protein sequence ID" value="MCU_006179-RA"/>
    <property type="gene ID" value="MCU_006179"/>
</dbReference>
<protein>
    <submittedName>
        <fullName evidence="2 3">RWD domain-containing protein</fullName>
    </submittedName>
</protein>
<dbReference type="InterPro" id="IPR010541">
    <property type="entry name" value="Prp3_C"/>
</dbReference>
<dbReference type="PROSITE" id="PS50908">
    <property type="entry name" value="RWD"/>
    <property type="match status" value="1"/>
</dbReference>
<dbReference type="PANTHER" id="PTHR15955">
    <property type="entry name" value="RWD DOMAIN CONTAINING PROTEIN 2"/>
    <property type="match status" value="1"/>
</dbReference>
<dbReference type="PIRSF" id="PIRSF038021">
    <property type="entry name" value="UCP038021_RWDD2"/>
    <property type="match status" value="1"/>
</dbReference>
<dbReference type="Pfam" id="PF06544">
    <property type="entry name" value="Prp3_C"/>
    <property type="match status" value="1"/>
</dbReference>
<name>A0A5K3F8C3_MESCO</name>
<evidence type="ECO:0000259" key="1">
    <source>
        <dbReference type="PROSITE" id="PS50908"/>
    </source>
</evidence>
<evidence type="ECO:0000313" key="3">
    <source>
        <dbReference type="WBParaSite" id="MCU_006179-RC"/>
    </source>
</evidence>
<dbReference type="InterPro" id="IPR059181">
    <property type="entry name" value="RWDD2A-B_C"/>
</dbReference>
<sequence>MASILVKKDELDLIRSIFTADELTFSNPVVINEFDSAACRGLPDDDKPIQLTLRLAFPELLVDVNLTIDLPVGYPVVAPSMLLRLKQSQPTVNEKSLNSAFHGWLSEAIIAGEPIICSAVDWLRSALNDNTEAYVRHAPNDSTKCGDVEVQPTQSPEICYWIFSHHIRNPKKRKVIVDWARELYLTGCCLPGKPGIVVAEGASDKVEEYWKRIRVLTWKRIQVKDREAIEKRRFTDGFFEVGGKLADKIQYMRDHGVSQERIAAHFGFKVDETENM</sequence>
<dbReference type="Gene3D" id="3.10.110.10">
    <property type="entry name" value="Ubiquitin Conjugating Enzyme"/>
    <property type="match status" value="1"/>
</dbReference>
<feature type="domain" description="RWD" evidence="1">
    <location>
        <begin position="9"/>
        <end position="130"/>
    </location>
</feature>
<dbReference type="PANTHER" id="PTHR15955:SF8">
    <property type="entry name" value="RWD DOMAIN-CONTAINING PROTEIN 2B-RELATED"/>
    <property type="match status" value="1"/>
</dbReference>
<dbReference type="InterPro" id="IPR016135">
    <property type="entry name" value="UBQ-conjugating_enzyme/RWD"/>
</dbReference>
<reference evidence="2 3" key="1">
    <citation type="submission" date="2019-11" db="UniProtKB">
        <authorList>
            <consortium name="WormBaseParasite"/>
        </authorList>
    </citation>
    <scope>IDENTIFICATION</scope>
</reference>